<proteinExistence type="predicted"/>
<evidence type="ECO:0000313" key="4">
    <source>
        <dbReference type="Proteomes" id="UP000429980"/>
    </source>
</evidence>
<protein>
    <submittedName>
        <fullName evidence="1">Uncharacterized protein</fullName>
    </submittedName>
</protein>
<reference evidence="1 3" key="1">
    <citation type="journal article" date="2016" name="Front. Microbiol.">
        <title>High-Level Heat Resistance of Spores of Bacillus amyloliquefaciens and Bacillus licheniformis Results from the Presence of a spoVA Operon in a Tn1546 Transposon.</title>
        <authorList>
            <person name="Berendsen E.M."/>
            <person name="Koning R.A."/>
            <person name="Boekhorst J."/>
            <person name="de Jong A."/>
            <person name="Kuipers O.P."/>
            <person name="Wells-Bennik M.H."/>
        </authorList>
    </citation>
    <scope>NUCLEOTIDE SEQUENCE [LARGE SCALE GENOMIC DNA]</scope>
    <source>
        <strain evidence="1 3">B4121</strain>
    </source>
</reference>
<reference evidence="2 4" key="2">
    <citation type="submission" date="2019-06" db="EMBL/GenBank/DDBJ databases">
        <title>Genome sequence analysis of &gt;100 Bacillus licheniformis strains suggests intrinsic resistance to this species.</title>
        <authorList>
            <person name="Wels M."/>
            <person name="Siezen R.J."/>
            <person name="Johansen E."/>
            <person name="Stuer-Lauridsen B."/>
            <person name="Bjerre K."/>
            <person name="Nielsen B.K.K."/>
        </authorList>
    </citation>
    <scope>NUCLEOTIDE SEQUENCE [LARGE SCALE GENOMIC DNA]</scope>
    <source>
        <strain evidence="2 4">BAC-15381</strain>
    </source>
</reference>
<organism evidence="1 3">
    <name type="scientific">Bacillus paralicheniformis</name>
    <dbReference type="NCBI Taxonomy" id="1648923"/>
    <lineage>
        <taxon>Bacteria</taxon>
        <taxon>Bacillati</taxon>
        <taxon>Bacillota</taxon>
        <taxon>Bacilli</taxon>
        <taxon>Bacillales</taxon>
        <taxon>Bacillaceae</taxon>
        <taxon>Bacillus</taxon>
    </lineage>
</organism>
<keyword evidence="4" id="KW-1185">Reference proteome</keyword>
<dbReference type="AlphaFoldDB" id="A0A6I7U0Y6"/>
<dbReference type="Proteomes" id="UP000185604">
    <property type="component" value="Unassembled WGS sequence"/>
</dbReference>
<sequence>MGAACENENFPMDAAISFHFLIDQLSGKEWFHIRKKPFYMEKALKLYFSHKLV</sequence>
<name>A0A6I7U0Y6_9BACI</name>
<evidence type="ECO:0000313" key="2">
    <source>
        <dbReference type="EMBL" id="TWL40105.1"/>
    </source>
</evidence>
<dbReference type="Proteomes" id="UP000429980">
    <property type="component" value="Unassembled WGS sequence"/>
</dbReference>
<evidence type="ECO:0000313" key="3">
    <source>
        <dbReference type="Proteomes" id="UP000185604"/>
    </source>
</evidence>
<comment type="caution">
    <text evidence="1">The sequence shown here is derived from an EMBL/GenBank/DDBJ whole genome shotgun (WGS) entry which is preliminary data.</text>
</comment>
<dbReference type="EMBL" id="NILF01000027">
    <property type="protein sequence ID" value="TWL40105.1"/>
    <property type="molecule type" value="Genomic_DNA"/>
</dbReference>
<gene>
    <name evidence="1" type="ORF">B4121_2339</name>
    <name evidence="2" type="ORF">CHCC15381_1477</name>
</gene>
<dbReference type="EMBL" id="LKPO01000016">
    <property type="protein sequence ID" value="OLF92651.1"/>
    <property type="molecule type" value="Genomic_DNA"/>
</dbReference>
<accession>A0A6I7U0Y6</accession>
<evidence type="ECO:0000313" key="1">
    <source>
        <dbReference type="EMBL" id="OLF92651.1"/>
    </source>
</evidence>